<accession>A0A6M1TCK2</accession>
<dbReference type="InterPro" id="IPR036583">
    <property type="entry name" value="23S_rRNA_IVS_sf"/>
</dbReference>
<dbReference type="Gene3D" id="1.20.1440.60">
    <property type="entry name" value="23S rRNA-intervening sequence"/>
    <property type="match status" value="1"/>
</dbReference>
<organism evidence="1 2">
    <name type="scientific">Fodinibius halophilus</name>
    <dbReference type="NCBI Taxonomy" id="1736908"/>
    <lineage>
        <taxon>Bacteria</taxon>
        <taxon>Pseudomonadati</taxon>
        <taxon>Balneolota</taxon>
        <taxon>Balneolia</taxon>
        <taxon>Balneolales</taxon>
        <taxon>Balneolaceae</taxon>
        <taxon>Fodinibius</taxon>
    </lineage>
</organism>
<dbReference type="InterPro" id="IPR012657">
    <property type="entry name" value="23S_rRNA-intervening_sequence"/>
</dbReference>
<dbReference type="Pfam" id="PF05635">
    <property type="entry name" value="23S_rRNA_IVP"/>
    <property type="match status" value="1"/>
</dbReference>
<reference evidence="1 2" key="1">
    <citation type="submission" date="2020-02" db="EMBL/GenBank/DDBJ databases">
        <title>Aliifodinibius halophilus 2W32, complete genome.</title>
        <authorList>
            <person name="Li Y."/>
            <person name="Wu S."/>
        </authorList>
    </citation>
    <scope>NUCLEOTIDE SEQUENCE [LARGE SCALE GENOMIC DNA]</scope>
    <source>
        <strain evidence="1 2">2W32</strain>
    </source>
</reference>
<gene>
    <name evidence="1" type="ORF">G3569_06225</name>
</gene>
<dbReference type="PANTHER" id="PTHR38471">
    <property type="entry name" value="FOUR HELIX BUNDLE PROTEIN"/>
    <property type="match status" value="1"/>
</dbReference>
<dbReference type="CDD" id="cd16377">
    <property type="entry name" value="23S_rRNA_IVP_like"/>
    <property type="match status" value="1"/>
</dbReference>
<dbReference type="PANTHER" id="PTHR38471:SF2">
    <property type="entry name" value="FOUR HELIX BUNDLE PROTEIN"/>
    <property type="match status" value="1"/>
</dbReference>
<dbReference type="SUPFAM" id="SSF158446">
    <property type="entry name" value="IVS-encoded protein-like"/>
    <property type="match status" value="1"/>
</dbReference>
<evidence type="ECO:0000313" key="2">
    <source>
        <dbReference type="Proteomes" id="UP000479132"/>
    </source>
</evidence>
<name>A0A6M1TCK2_9BACT</name>
<dbReference type="EMBL" id="JAALLS010000006">
    <property type="protein sequence ID" value="NGP87942.1"/>
    <property type="molecule type" value="Genomic_DNA"/>
</dbReference>
<sequence>MHSYKELDIWQSAVALVTNVYMATSDFSAEEKYGLVSQLRRCVVSIGSNIAEGSGRNTDKDFNRFLSIAYSSSCELESQLIIPTNLGHLTDSKSNRLCNEVIELQKMIYTYSKRLDQK</sequence>
<keyword evidence="2" id="KW-1185">Reference proteome</keyword>
<protein>
    <submittedName>
        <fullName evidence="1">Four helix bundle protein</fullName>
    </submittedName>
</protein>
<proteinExistence type="predicted"/>
<evidence type="ECO:0000313" key="1">
    <source>
        <dbReference type="EMBL" id="NGP87942.1"/>
    </source>
</evidence>
<dbReference type="AlphaFoldDB" id="A0A6M1TCK2"/>
<comment type="caution">
    <text evidence="1">The sequence shown here is derived from an EMBL/GenBank/DDBJ whole genome shotgun (WGS) entry which is preliminary data.</text>
</comment>
<dbReference type="Proteomes" id="UP000479132">
    <property type="component" value="Unassembled WGS sequence"/>
</dbReference>
<dbReference type="RefSeq" id="WP_165267171.1">
    <property type="nucleotide sequence ID" value="NZ_JAALLS010000006.1"/>
</dbReference>
<dbReference type="NCBIfam" id="TIGR02436">
    <property type="entry name" value="four helix bundle protein"/>
    <property type="match status" value="1"/>
</dbReference>